<evidence type="ECO:0000256" key="4">
    <source>
        <dbReference type="ARBA" id="ARBA00022729"/>
    </source>
</evidence>
<evidence type="ECO:0000256" key="7">
    <source>
        <dbReference type="PIRSR" id="PIRSR001092-1"/>
    </source>
</evidence>
<name>A0A9D1JLV4_9FIRM</name>
<comment type="caution">
    <text evidence="9">The sequence shown here is derived from an EMBL/GenBank/DDBJ whole genome shotgun (WGS) entry which is preliminary data.</text>
</comment>
<dbReference type="AlphaFoldDB" id="A0A9D1JLV4"/>
<evidence type="ECO:0000256" key="3">
    <source>
        <dbReference type="ARBA" id="ARBA00012662"/>
    </source>
</evidence>
<dbReference type="PRINTS" id="PR00741">
    <property type="entry name" value="GLHYDRLASE29"/>
</dbReference>
<evidence type="ECO:0000313" key="9">
    <source>
        <dbReference type="EMBL" id="HIS33183.1"/>
    </source>
</evidence>
<dbReference type="Proteomes" id="UP000823935">
    <property type="component" value="Unassembled WGS sequence"/>
</dbReference>
<evidence type="ECO:0000256" key="1">
    <source>
        <dbReference type="ARBA" id="ARBA00004071"/>
    </source>
</evidence>
<dbReference type="EMBL" id="DVIQ01000114">
    <property type="protein sequence ID" value="HIS33183.1"/>
    <property type="molecule type" value="Genomic_DNA"/>
</dbReference>
<keyword evidence="4" id="KW-0732">Signal</keyword>
<dbReference type="PANTHER" id="PTHR10030">
    <property type="entry name" value="ALPHA-L-FUCOSIDASE"/>
    <property type="match status" value="1"/>
</dbReference>
<feature type="domain" description="Glycoside hydrolase family 29 N-terminal" evidence="8">
    <location>
        <begin position="2"/>
        <end position="348"/>
    </location>
</feature>
<keyword evidence="6" id="KW-0326">Glycosidase</keyword>
<dbReference type="GO" id="GO:0006004">
    <property type="term" value="P:fucose metabolic process"/>
    <property type="evidence" value="ECO:0007669"/>
    <property type="project" value="InterPro"/>
</dbReference>
<keyword evidence="5" id="KW-0378">Hydrolase</keyword>
<evidence type="ECO:0000256" key="2">
    <source>
        <dbReference type="ARBA" id="ARBA00007951"/>
    </source>
</evidence>
<proteinExistence type="inferred from homology"/>
<evidence type="ECO:0000256" key="6">
    <source>
        <dbReference type="ARBA" id="ARBA00023295"/>
    </source>
</evidence>
<dbReference type="SUPFAM" id="SSF51445">
    <property type="entry name" value="(Trans)glycosidases"/>
    <property type="match status" value="1"/>
</dbReference>
<dbReference type="Pfam" id="PF01120">
    <property type="entry name" value="Alpha_L_fucos"/>
    <property type="match status" value="1"/>
</dbReference>
<dbReference type="Gene3D" id="3.20.20.80">
    <property type="entry name" value="Glycosidases"/>
    <property type="match status" value="1"/>
</dbReference>
<dbReference type="GO" id="GO:0004560">
    <property type="term" value="F:alpha-L-fucosidase activity"/>
    <property type="evidence" value="ECO:0007669"/>
    <property type="project" value="InterPro"/>
</dbReference>
<dbReference type="SMART" id="SM00812">
    <property type="entry name" value="Alpha_L_fucos"/>
    <property type="match status" value="1"/>
</dbReference>
<dbReference type="InterPro" id="IPR017853">
    <property type="entry name" value="GH"/>
</dbReference>
<dbReference type="InterPro" id="IPR016286">
    <property type="entry name" value="FUC_metazoa-typ"/>
</dbReference>
<protein>
    <recommendedName>
        <fullName evidence="3">alpha-L-fucosidase</fullName>
        <ecNumber evidence="3">3.2.1.51</ecNumber>
    </recommendedName>
</protein>
<dbReference type="InterPro" id="IPR000933">
    <property type="entry name" value="Glyco_hydro_29"/>
</dbReference>
<comment type="function">
    <text evidence="1">Alpha-L-fucosidase is responsible for hydrolyzing the alpha-1,6-linked fucose joined to the reducing-end N-acetylglucosamine of the carbohydrate moieties of glycoproteins.</text>
</comment>
<feature type="site" description="May be important for catalysis" evidence="7">
    <location>
        <position position="278"/>
    </location>
</feature>
<dbReference type="InterPro" id="IPR057739">
    <property type="entry name" value="Glyco_hydro_29_N"/>
</dbReference>
<dbReference type="GO" id="GO:0016139">
    <property type="term" value="P:glycoside catabolic process"/>
    <property type="evidence" value="ECO:0007669"/>
    <property type="project" value="TreeGrafter"/>
</dbReference>
<organism evidence="9 10">
    <name type="scientific">Candidatus Limivivens intestinipullorum</name>
    <dbReference type="NCBI Taxonomy" id="2840858"/>
    <lineage>
        <taxon>Bacteria</taxon>
        <taxon>Bacillati</taxon>
        <taxon>Bacillota</taxon>
        <taxon>Clostridia</taxon>
        <taxon>Lachnospirales</taxon>
        <taxon>Lachnospiraceae</taxon>
        <taxon>Lachnospiraceae incertae sedis</taxon>
        <taxon>Candidatus Limivivens</taxon>
    </lineage>
</organism>
<dbReference type="GO" id="GO:0005764">
    <property type="term" value="C:lysosome"/>
    <property type="evidence" value="ECO:0007669"/>
    <property type="project" value="TreeGrafter"/>
</dbReference>
<dbReference type="EC" id="3.2.1.51" evidence="3"/>
<sequence>MQRFKPTWESIKTHTVPQWYEDCKLGIFIHWGLFSVPAYAPPSAELGAVPNDETWFCNNPYAEWYFNSVNVGKGPTYEHHIKTYGKDFAYENFADMWKAENWEPKKWAELFRKAGANYVVLVTKHHDGFCLFPSAYTEYNSTRRGPMRDITGELTSAVRQAGMKMGLYYSGIIDWRFAHDPMFCGEDVRLNNCPTHEYADYAYKQSMELIDRYHPSVFWNDIGWPYAGKENLPYLLAHYYNVCQDGVVNDRFNGWHKDFSTKEYQSGQANRREKWEMCRGLGLSFGYNAQEGEEHILSVEKLVSLLVSTVANNGNLLINVGPRADGTIPENQADKLRGLGEWLAVNGEAIYGTRCGSRENTSTENGGIYFTEKEGQRFVILDGLKKGDTTLTIPGMEGRVIPLDASVQAESKETPDGLEVTVKDYDPGKCAAAFRVC</sequence>
<evidence type="ECO:0000256" key="5">
    <source>
        <dbReference type="ARBA" id="ARBA00022801"/>
    </source>
</evidence>
<reference evidence="9" key="1">
    <citation type="submission" date="2020-10" db="EMBL/GenBank/DDBJ databases">
        <authorList>
            <person name="Gilroy R."/>
        </authorList>
    </citation>
    <scope>NUCLEOTIDE SEQUENCE</scope>
    <source>
        <strain evidence="9">CHK190-19873</strain>
    </source>
</reference>
<accession>A0A9D1JLV4</accession>
<gene>
    <name evidence="9" type="ORF">IAB44_16805</name>
</gene>
<evidence type="ECO:0000259" key="8">
    <source>
        <dbReference type="Pfam" id="PF01120"/>
    </source>
</evidence>
<dbReference type="PANTHER" id="PTHR10030:SF37">
    <property type="entry name" value="ALPHA-L-FUCOSIDASE-RELATED"/>
    <property type="match status" value="1"/>
</dbReference>
<evidence type="ECO:0000313" key="10">
    <source>
        <dbReference type="Proteomes" id="UP000823935"/>
    </source>
</evidence>
<dbReference type="PIRSF" id="PIRSF001092">
    <property type="entry name" value="Alpha-L-fucosidase"/>
    <property type="match status" value="1"/>
</dbReference>
<comment type="similarity">
    <text evidence="2">Belongs to the glycosyl hydrolase 29 family.</text>
</comment>
<reference evidence="9" key="2">
    <citation type="journal article" date="2021" name="PeerJ">
        <title>Extensive microbial diversity within the chicken gut microbiome revealed by metagenomics and culture.</title>
        <authorList>
            <person name="Gilroy R."/>
            <person name="Ravi A."/>
            <person name="Getino M."/>
            <person name="Pursley I."/>
            <person name="Horton D.L."/>
            <person name="Alikhan N.F."/>
            <person name="Baker D."/>
            <person name="Gharbi K."/>
            <person name="Hall N."/>
            <person name="Watson M."/>
            <person name="Adriaenssens E.M."/>
            <person name="Foster-Nyarko E."/>
            <person name="Jarju S."/>
            <person name="Secka A."/>
            <person name="Antonio M."/>
            <person name="Oren A."/>
            <person name="Chaudhuri R.R."/>
            <person name="La Ragione R."/>
            <person name="Hildebrand F."/>
            <person name="Pallen M.J."/>
        </authorList>
    </citation>
    <scope>NUCLEOTIDE SEQUENCE</scope>
    <source>
        <strain evidence="9">CHK190-19873</strain>
    </source>
</reference>